<dbReference type="PROSITE" id="PS51405">
    <property type="entry name" value="HEME_HALOPEROXIDASE"/>
    <property type="match status" value="1"/>
</dbReference>
<dbReference type="SUPFAM" id="SSF47571">
    <property type="entry name" value="Cloroperoxidase"/>
    <property type="match status" value="1"/>
</dbReference>
<comment type="cofactor">
    <cofactor evidence="1">
        <name>heme b</name>
        <dbReference type="ChEBI" id="CHEBI:60344"/>
    </cofactor>
</comment>
<evidence type="ECO:0000256" key="1">
    <source>
        <dbReference type="ARBA" id="ARBA00001970"/>
    </source>
</evidence>
<name>A0A6A5YXZ8_9PLEO</name>
<dbReference type="Pfam" id="PF01328">
    <property type="entry name" value="Peroxidase_2"/>
    <property type="match status" value="1"/>
</dbReference>
<dbReference type="PANTHER" id="PTHR33577:SF9">
    <property type="entry name" value="PEROXIDASE STCC"/>
    <property type="match status" value="1"/>
</dbReference>
<evidence type="ECO:0000256" key="4">
    <source>
        <dbReference type="ARBA" id="ARBA00022723"/>
    </source>
</evidence>
<evidence type="ECO:0000256" key="5">
    <source>
        <dbReference type="ARBA" id="ARBA00023002"/>
    </source>
</evidence>
<evidence type="ECO:0000256" key="3">
    <source>
        <dbReference type="ARBA" id="ARBA00022617"/>
    </source>
</evidence>
<keyword evidence="10" id="KW-1185">Reference proteome</keyword>
<dbReference type="InterPro" id="IPR036851">
    <property type="entry name" value="Chloroperoxidase-like_sf"/>
</dbReference>
<evidence type="ECO:0000259" key="8">
    <source>
        <dbReference type="PROSITE" id="PS51405"/>
    </source>
</evidence>
<keyword evidence="2 9" id="KW-0575">Peroxidase</keyword>
<gene>
    <name evidence="9" type="ORF">BDV96DRAFT_649431</name>
</gene>
<dbReference type="GO" id="GO:0046872">
    <property type="term" value="F:metal ion binding"/>
    <property type="evidence" value="ECO:0007669"/>
    <property type="project" value="UniProtKB-KW"/>
</dbReference>
<evidence type="ECO:0000313" key="10">
    <source>
        <dbReference type="Proteomes" id="UP000799770"/>
    </source>
</evidence>
<evidence type="ECO:0000256" key="7">
    <source>
        <dbReference type="ARBA" id="ARBA00025795"/>
    </source>
</evidence>
<dbReference type="EMBL" id="ML977332">
    <property type="protein sequence ID" value="KAF2112069.1"/>
    <property type="molecule type" value="Genomic_DNA"/>
</dbReference>
<evidence type="ECO:0000313" key="9">
    <source>
        <dbReference type="EMBL" id="KAF2112069.1"/>
    </source>
</evidence>
<dbReference type="GO" id="GO:0004601">
    <property type="term" value="F:peroxidase activity"/>
    <property type="evidence" value="ECO:0007669"/>
    <property type="project" value="UniProtKB-KW"/>
</dbReference>
<feature type="domain" description="Heme haloperoxidase family profile" evidence="8">
    <location>
        <begin position="31"/>
        <end position="233"/>
    </location>
</feature>
<dbReference type="AlphaFoldDB" id="A0A6A5YXZ8"/>
<proteinExistence type="inferred from homology"/>
<evidence type="ECO:0000256" key="2">
    <source>
        <dbReference type="ARBA" id="ARBA00022559"/>
    </source>
</evidence>
<dbReference type="PANTHER" id="PTHR33577">
    <property type="entry name" value="STERIGMATOCYSTIN BIOSYNTHESIS PEROXIDASE STCC-RELATED"/>
    <property type="match status" value="1"/>
</dbReference>
<keyword evidence="3" id="KW-0349">Heme</keyword>
<dbReference type="OrthoDB" id="407298at2759"/>
<evidence type="ECO:0000256" key="6">
    <source>
        <dbReference type="ARBA" id="ARBA00023004"/>
    </source>
</evidence>
<keyword evidence="5" id="KW-0560">Oxidoreductase</keyword>
<keyword evidence="6" id="KW-0408">Iron</keyword>
<dbReference type="Gene3D" id="1.10.489.10">
    <property type="entry name" value="Chloroperoxidase-like"/>
    <property type="match status" value="1"/>
</dbReference>
<protein>
    <submittedName>
        <fullName evidence="9">Chloroperoxidase</fullName>
    </submittedName>
</protein>
<keyword evidence="4" id="KW-0479">Metal-binding</keyword>
<comment type="similarity">
    <text evidence="7">Belongs to the chloroperoxidase family.</text>
</comment>
<reference evidence="9" key="1">
    <citation type="journal article" date="2020" name="Stud. Mycol.">
        <title>101 Dothideomycetes genomes: a test case for predicting lifestyles and emergence of pathogens.</title>
        <authorList>
            <person name="Haridas S."/>
            <person name="Albert R."/>
            <person name="Binder M."/>
            <person name="Bloem J."/>
            <person name="Labutti K."/>
            <person name="Salamov A."/>
            <person name="Andreopoulos B."/>
            <person name="Baker S."/>
            <person name="Barry K."/>
            <person name="Bills G."/>
            <person name="Bluhm B."/>
            <person name="Cannon C."/>
            <person name="Castanera R."/>
            <person name="Culley D."/>
            <person name="Daum C."/>
            <person name="Ezra D."/>
            <person name="Gonzalez J."/>
            <person name="Henrissat B."/>
            <person name="Kuo A."/>
            <person name="Liang C."/>
            <person name="Lipzen A."/>
            <person name="Lutzoni F."/>
            <person name="Magnuson J."/>
            <person name="Mondo S."/>
            <person name="Nolan M."/>
            <person name="Ohm R."/>
            <person name="Pangilinan J."/>
            <person name="Park H.-J."/>
            <person name="Ramirez L."/>
            <person name="Alfaro M."/>
            <person name="Sun H."/>
            <person name="Tritt A."/>
            <person name="Yoshinaga Y."/>
            <person name="Zwiers L.-H."/>
            <person name="Turgeon B."/>
            <person name="Goodwin S."/>
            <person name="Spatafora J."/>
            <person name="Crous P."/>
            <person name="Grigoriev I."/>
        </authorList>
    </citation>
    <scope>NUCLEOTIDE SEQUENCE</scope>
    <source>
        <strain evidence="9">CBS 627.86</strain>
    </source>
</reference>
<dbReference type="InterPro" id="IPR000028">
    <property type="entry name" value="Chloroperoxidase"/>
</dbReference>
<sequence>MVYPTLFGFLKGVVNFRSRERSQEIAKTQQADHVYVRGNIVNRGPCPGLNALANQGYLPRDGKDISVAQVETALMAGLHMSSTLASTLAHALRPICRADGTFDLYDMRKHNVVEHDRSFTRLDFRQGDNYTFQPAMFQALLDDAEGGPITIQTLAKTYVRRKKECKRSGTPSLSLNLWGVNLIQTVSFYHTAAMDPLTKETMTTFYVEERFPDAILQNPKKRTLFGLIWDTAVLLTHIVFKT</sequence>
<organism evidence="9 10">
    <name type="scientific">Lophiotrema nucula</name>
    <dbReference type="NCBI Taxonomy" id="690887"/>
    <lineage>
        <taxon>Eukaryota</taxon>
        <taxon>Fungi</taxon>
        <taxon>Dikarya</taxon>
        <taxon>Ascomycota</taxon>
        <taxon>Pezizomycotina</taxon>
        <taxon>Dothideomycetes</taxon>
        <taxon>Pleosporomycetidae</taxon>
        <taxon>Pleosporales</taxon>
        <taxon>Lophiotremataceae</taxon>
        <taxon>Lophiotrema</taxon>
    </lineage>
</organism>
<dbReference type="Proteomes" id="UP000799770">
    <property type="component" value="Unassembled WGS sequence"/>
</dbReference>
<accession>A0A6A5YXZ8</accession>